<keyword evidence="3" id="KW-0479">Metal-binding</keyword>
<evidence type="ECO:0000256" key="5">
    <source>
        <dbReference type="ARBA" id="ARBA00023004"/>
    </source>
</evidence>
<dbReference type="PROSITE" id="PS51379">
    <property type="entry name" value="4FE4S_FER_2"/>
    <property type="match status" value="2"/>
</dbReference>
<feature type="transmembrane region" description="Helical" evidence="7">
    <location>
        <begin position="40"/>
        <end position="73"/>
    </location>
</feature>
<dbReference type="AlphaFoldDB" id="B8CWD6"/>
<feature type="transmembrane region" description="Helical" evidence="7">
    <location>
        <begin position="119"/>
        <end position="134"/>
    </location>
</feature>
<evidence type="ECO:0000256" key="7">
    <source>
        <dbReference type="SAM" id="Phobius"/>
    </source>
</evidence>
<dbReference type="Gene3D" id="3.30.70.20">
    <property type="match status" value="1"/>
</dbReference>
<keyword evidence="7" id="KW-0472">Membrane</keyword>
<dbReference type="SUPFAM" id="SSF54862">
    <property type="entry name" value="4Fe-4S ferredoxins"/>
    <property type="match status" value="1"/>
</dbReference>
<evidence type="ECO:0000259" key="8">
    <source>
        <dbReference type="PROSITE" id="PS51379"/>
    </source>
</evidence>
<feature type="domain" description="4Fe-4S ferredoxin-type" evidence="8">
    <location>
        <begin position="159"/>
        <end position="188"/>
    </location>
</feature>
<evidence type="ECO:0000256" key="3">
    <source>
        <dbReference type="ARBA" id="ARBA00022723"/>
    </source>
</evidence>
<dbReference type="GO" id="GO:0005886">
    <property type="term" value="C:plasma membrane"/>
    <property type="evidence" value="ECO:0007669"/>
    <property type="project" value="TreeGrafter"/>
</dbReference>
<dbReference type="eggNOG" id="COG0348">
    <property type="taxonomic scope" value="Bacteria"/>
</dbReference>
<dbReference type="Pfam" id="PF12801">
    <property type="entry name" value="Fer4_5"/>
    <property type="match status" value="2"/>
</dbReference>
<protein>
    <submittedName>
        <fullName evidence="9">4Fe-4S ferredoxin iron-sulfur binding domain protein</fullName>
    </submittedName>
</protein>
<dbReference type="PANTHER" id="PTHR30176:SF3">
    <property type="entry name" value="FERREDOXIN-TYPE PROTEIN NAPH"/>
    <property type="match status" value="1"/>
</dbReference>
<keyword evidence="7" id="KW-1133">Transmembrane helix</keyword>
<reference evidence="9 10" key="1">
    <citation type="journal article" date="2009" name="PLoS ONE">
        <title>Genome analysis of the anaerobic thermohalophilic bacterium Halothermothrix orenii.</title>
        <authorList>
            <person name="Mavromatis K."/>
            <person name="Ivanova N."/>
            <person name="Anderson I."/>
            <person name="Lykidis A."/>
            <person name="Hooper S.D."/>
            <person name="Sun H."/>
            <person name="Kunin V."/>
            <person name="Lapidus A."/>
            <person name="Hugenholtz P."/>
            <person name="Patel B."/>
            <person name="Kyrpides N.C."/>
        </authorList>
    </citation>
    <scope>NUCLEOTIDE SEQUENCE [LARGE SCALE GENOMIC DNA]</scope>
    <source>
        <strain evidence="10">H 168 / OCM 544 / DSM 9562</strain>
    </source>
</reference>
<evidence type="ECO:0000256" key="1">
    <source>
        <dbReference type="ARBA" id="ARBA00022448"/>
    </source>
</evidence>
<sequence>MGIIMASTMKINKDKLRIVTEVLFLILFFFLFRNNSLQRWIIFFGAGIIISVFTGRFYCAWACPIGTMMRPISWLYKKLQIKRLKPPSFMKKSWIKWGLLMLFIVVMIGTKVLKIKFNLLLYLTLLGVLISLLFEEELWHKYICPYGTLFSVFTRPAKYGLKIIEEKCISCGKCEKVCLNNSISILANKKRKISNKDCLLCFKCQEVCSVEAISFAKV</sequence>
<dbReference type="HOGENOM" id="CLU_1307838_0_0_9"/>
<keyword evidence="1" id="KW-0813">Transport</keyword>
<feature type="transmembrane region" description="Helical" evidence="7">
    <location>
        <begin position="94"/>
        <end position="113"/>
    </location>
</feature>
<feature type="transmembrane region" description="Helical" evidence="7">
    <location>
        <begin position="16"/>
        <end position="34"/>
    </location>
</feature>
<proteinExistence type="predicted"/>
<dbReference type="Proteomes" id="UP000000719">
    <property type="component" value="Chromosome"/>
</dbReference>
<gene>
    <name evidence="9" type="ordered locus">Hore_08480</name>
</gene>
<dbReference type="InterPro" id="IPR051684">
    <property type="entry name" value="Electron_Trans/Redox"/>
</dbReference>
<keyword evidence="4" id="KW-0249">Electron transport</keyword>
<dbReference type="InterPro" id="IPR017896">
    <property type="entry name" value="4Fe4S_Fe-S-bd"/>
</dbReference>
<keyword evidence="5" id="KW-0408">Iron</keyword>
<evidence type="ECO:0000256" key="6">
    <source>
        <dbReference type="ARBA" id="ARBA00023014"/>
    </source>
</evidence>
<dbReference type="EMBL" id="CP001098">
    <property type="protein sequence ID" value="ACL69605.1"/>
    <property type="molecule type" value="Genomic_DNA"/>
</dbReference>
<dbReference type="GO" id="GO:0051539">
    <property type="term" value="F:4 iron, 4 sulfur cluster binding"/>
    <property type="evidence" value="ECO:0007669"/>
    <property type="project" value="UniProtKB-KW"/>
</dbReference>
<keyword evidence="10" id="KW-1185">Reference proteome</keyword>
<evidence type="ECO:0000313" key="10">
    <source>
        <dbReference type="Proteomes" id="UP000000719"/>
    </source>
</evidence>
<keyword evidence="2" id="KW-0004">4Fe-4S</keyword>
<organism evidence="9 10">
    <name type="scientific">Halothermothrix orenii (strain H 168 / OCM 544 / DSM 9562)</name>
    <dbReference type="NCBI Taxonomy" id="373903"/>
    <lineage>
        <taxon>Bacteria</taxon>
        <taxon>Bacillati</taxon>
        <taxon>Bacillota</taxon>
        <taxon>Clostridia</taxon>
        <taxon>Halanaerobiales</taxon>
        <taxon>Halothermotrichaceae</taxon>
        <taxon>Halothermothrix</taxon>
    </lineage>
</organism>
<name>B8CWD6_HALOH</name>
<dbReference type="GO" id="GO:0046872">
    <property type="term" value="F:metal ion binding"/>
    <property type="evidence" value="ECO:0007669"/>
    <property type="project" value="UniProtKB-KW"/>
</dbReference>
<dbReference type="KEGG" id="hor:Hore_08480"/>
<keyword evidence="7" id="KW-0812">Transmembrane</keyword>
<dbReference type="PANTHER" id="PTHR30176">
    <property type="entry name" value="FERREDOXIN-TYPE PROTEIN NAPH"/>
    <property type="match status" value="1"/>
</dbReference>
<evidence type="ECO:0000313" key="9">
    <source>
        <dbReference type="EMBL" id="ACL69605.1"/>
    </source>
</evidence>
<dbReference type="STRING" id="373903.Hore_08480"/>
<accession>B8CWD6</accession>
<keyword evidence="6" id="KW-0411">Iron-sulfur</keyword>
<evidence type="ECO:0000256" key="4">
    <source>
        <dbReference type="ARBA" id="ARBA00022982"/>
    </source>
</evidence>
<feature type="domain" description="4Fe-4S ferredoxin-type" evidence="8">
    <location>
        <begin position="189"/>
        <end position="218"/>
    </location>
</feature>
<dbReference type="Pfam" id="PF12838">
    <property type="entry name" value="Fer4_7"/>
    <property type="match status" value="1"/>
</dbReference>
<evidence type="ECO:0000256" key="2">
    <source>
        <dbReference type="ARBA" id="ARBA00022485"/>
    </source>
</evidence>